<proteinExistence type="predicted"/>
<evidence type="ECO:0000313" key="3">
    <source>
        <dbReference type="Proteomes" id="UP000187455"/>
    </source>
</evidence>
<feature type="region of interest" description="Disordered" evidence="1">
    <location>
        <begin position="433"/>
        <end position="454"/>
    </location>
</feature>
<evidence type="ECO:0000313" key="2">
    <source>
        <dbReference type="EMBL" id="OLY83899.1"/>
    </source>
</evidence>
<gene>
    <name evidence="2" type="ORF">AYI68_g1949</name>
</gene>
<dbReference type="EMBL" id="LSSL01000707">
    <property type="protein sequence ID" value="OLY83899.1"/>
    <property type="molecule type" value="Genomic_DNA"/>
</dbReference>
<accession>A0A1R0H3Z6</accession>
<evidence type="ECO:0000256" key="1">
    <source>
        <dbReference type="SAM" id="MobiDB-lite"/>
    </source>
</evidence>
<reference evidence="2 3" key="1">
    <citation type="journal article" date="2016" name="Mol. Biol. Evol.">
        <title>Genome-Wide Survey of Gut Fungi (Harpellales) Reveals the First Horizontally Transferred Ubiquitin Gene from a Mosquito Host.</title>
        <authorList>
            <person name="Wang Y."/>
            <person name="White M.M."/>
            <person name="Kvist S."/>
            <person name="Moncalvo J.M."/>
        </authorList>
    </citation>
    <scope>NUCLEOTIDE SEQUENCE [LARGE SCALE GENOMIC DNA]</scope>
    <source>
        <strain evidence="2 3">ALG-7-W6</strain>
    </source>
</reference>
<name>A0A1R0H3Z6_9FUNG</name>
<protein>
    <submittedName>
        <fullName evidence="2">Uncharacterized protein</fullName>
    </submittedName>
</protein>
<organism evidence="2 3">
    <name type="scientific">Smittium mucronatum</name>
    <dbReference type="NCBI Taxonomy" id="133383"/>
    <lineage>
        <taxon>Eukaryota</taxon>
        <taxon>Fungi</taxon>
        <taxon>Fungi incertae sedis</taxon>
        <taxon>Zoopagomycota</taxon>
        <taxon>Kickxellomycotina</taxon>
        <taxon>Harpellomycetes</taxon>
        <taxon>Harpellales</taxon>
        <taxon>Legeriomycetaceae</taxon>
        <taxon>Smittium</taxon>
    </lineage>
</organism>
<dbReference type="AlphaFoldDB" id="A0A1R0H3Z6"/>
<feature type="compositionally biased region" description="Basic and acidic residues" evidence="1">
    <location>
        <begin position="433"/>
        <end position="453"/>
    </location>
</feature>
<feature type="region of interest" description="Disordered" evidence="1">
    <location>
        <begin position="504"/>
        <end position="563"/>
    </location>
</feature>
<dbReference type="STRING" id="133383.A0A1R0H3Z6"/>
<dbReference type="Proteomes" id="UP000187455">
    <property type="component" value="Unassembled WGS sequence"/>
</dbReference>
<comment type="caution">
    <text evidence="2">The sequence shown here is derived from an EMBL/GenBank/DDBJ whole genome shotgun (WGS) entry which is preliminary data.</text>
</comment>
<sequence length="942" mass="107604">MEEVIPSTEQKSAKYTYDSIQGKNSNFSGKRIRNECNGKIQSTLIPFFKKIKRESIPSRNEKLSGKNFEFPEVSNYLAQNSSQKSMCAHVPVLSNLESKFSSSYSSNSLSNYQKTKNPYFTSVESGESSSINPTTPILDSTQFSQIVQHRSSLKTCPDPFDSLIPGTLNSKHSDSHISFRSINTEPYNLSSTSHTQTTDLEIKDTIDDVSPRINGNNLPQSIIFNGSVFPEEISNKDSSSSIPFKKIEEHKEVRRNLLELIESSPILEIKRSNFDSIKNILIKHPSDFNPKEIPISALSRIYESIVIKKDTQASSFSKSIYPSVSENTYSNSINHSSKKEAEIPTHTPIMEIENHTYGTDNFSLNENSYSSFKNIARNANKNITTNIKPASKYECPDFLRASKFVGSNLPSEFSESSKSRSCFIQTHDLSDPDSRTVASKDIHPGYNRIRDDESLTNTKYFPDLSISISRQPKNPSLPLHPPIKDTKHGFMLSIPERMKGINPTHKINSSNPGDFNNGGLFGNSDPLHNPERKRSLSQTHLSSDNLFALDQKKTDYPKESPSFPVRESIHFHRASLVNERFNDGTQSLFNGNKVDSKELKNSCSKTHNLLKVCDTDFNLSSVVDFSDKPKIGIKDKIPLLELYEKLLLPNTFLKHKNNHTIQSQTKKPERYKKSDYRKKLGNILEKMRKNDYSDKEFDNYNQFLYYNFLTMSVINGCTWSAIEKQRLFDGIIKYGFDLNSIQKFIGSSKTVSHVSHYLNELEKGYMVTLAESPHLLIPPPEQFSIESTFEEIDIEEIRSIEEAEHEDLEYNNTDDIYEINKFKVSINGNDALEFFNSDRAYKILKYVHGYDQRLIIKSTWKELYNQLELFLRRIVSTIALNNENTDPEKKSKISCETVYETLDLMGIESSLQTYFSRIIEENKLTESELENILYNDKSDDIS</sequence>
<keyword evidence="3" id="KW-1185">Reference proteome</keyword>
<dbReference type="OrthoDB" id="2240312at2759"/>
<feature type="compositionally biased region" description="Polar residues" evidence="1">
    <location>
        <begin position="505"/>
        <end position="514"/>
    </location>
</feature>
<feature type="compositionally biased region" description="Polar residues" evidence="1">
    <location>
        <begin position="536"/>
        <end position="545"/>
    </location>
</feature>